<evidence type="ECO:0000256" key="4">
    <source>
        <dbReference type="ARBA" id="ARBA00023054"/>
    </source>
</evidence>
<keyword evidence="3" id="KW-0809">Transit peptide</keyword>
<reference evidence="10" key="2">
    <citation type="submission" date="2018-11" db="EMBL/GenBank/DDBJ databases">
        <title>Trombidioid mite genomics.</title>
        <authorList>
            <person name="Dong X."/>
        </authorList>
    </citation>
    <scope>NUCLEOTIDE SEQUENCE</scope>
    <source>
        <strain evidence="10">UoL-WK</strain>
    </source>
</reference>
<dbReference type="AlphaFoldDB" id="A0A3S3P0L8"/>
<comment type="subcellular location">
    <subcellularLocation>
        <location evidence="1">Mitochondrion</location>
    </subcellularLocation>
</comment>
<protein>
    <recommendedName>
        <fullName evidence="6">ATP synthase F1 subunit epsilon</fullName>
    </recommendedName>
</protein>
<evidence type="ECO:0000256" key="1">
    <source>
        <dbReference type="ARBA" id="ARBA00004173"/>
    </source>
</evidence>
<dbReference type="PANTHER" id="PTHR48417:SF1">
    <property type="entry name" value="ATP SYNTHASE F1 SUBUNIT EPSILON"/>
    <property type="match status" value="1"/>
</dbReference>
<reference evidence="10 11" key="1">
    <citation type="journal article" date="2018" name="Gigascience">
        <title>Genomes of trombidid mites reveal novel predicted allergens and laterally-transferred genes associated with secondary metabolism.</title>
        <authorList>
            <person name="Dong X."/>
            <person name="Chaisiri K."/>
            <person name="Xia D."/>
            <person name="Armstrong S.D."/>
            <person name="Fang Y."/>
            <person name="Donnelly M.J."/>
            <person name="Kadowaki T."/>
            <person name="McGarry J.W."/>
            <person name="Darby A.C."/>
            <person name="Makepeace B.L."/>
        </authorList>
    </citation>
    <scope>NUCLEOTIDE SEQUENCE [LARGE SCALE GENOMIC DNA]</scope>
    <source>
        <strain evidence="10">UoL-WK</strain>
    </source>
</reference>
<dbReference type="PANTHER" id="PTHR48417">
    <property type="entry name" value="ATP SYNTHASE F1 SUBUNIT EPSILON"/>
    <property type="match status" value="1"/>
</dbReference>
<gene>
    <name evidence="10" type="ORF">B4U79_09831</name>
    <name evidence="9" type="ORF">B4U79_12912</name>
</gene>
<sequence length="84" mass="9568">MTSEWGSGSGKGGGTGGAIREAGGAFGKMETAHEEEYFRRKQREQLEAMKKHLHDEIDRHKMLIKEHEDAIRESKKKIEELTKN</sequence>
<dbReference type="OrthoDB" id="10045676at2759"/>
<evidence type="ECO:0000256" key="6">
    <source>
        <dbReference type="ARBA" id="ARBA00030036"/>
    </source>
</evidence>
<evidence type="ECO:0000256" key="8">
    <source>
        <dbReference type="SAM" id="MobiDB-lite"/>
    </source>
</evidence>
<proteinExistence type="inferred from homology"/>
<evidence type="ECO:0000256" key="7">
    <source>
        <dbReference type="SAM" id="Coils"/>
    </source>
</evidence>
<dbReference type="Pfam" id="PF04568">
    <property type="entry name" value="IATP"/>
    <property type="match status" value="1"/>
</dbReference>
<evidence type="ECO:0000313" key="11">
    <source>
        <dbReference type="Proteomes" id="UP000285301"/>
    </source>
</evidence>
<evidence type="ECO:0000313" key="9">
    <source>
        <dbReference type="EMBL" id="RWS09475.1"/>
    </source>
</evidence>
<dbReference type="EMBL" id="NCKU01002489">
    <property type="protein sequence ID" value="RWS09475.1"/>
    <property type="molecule type" value="Genomic_DNA"/>
</dbReference>
<evidence type="ECO:0000256" key="2">
    <source>
        <dbReference type="ARBA" id="ARBA00010901"/>
    </source>
</evidence>
<comment type="similarity">
    <text evidence="2">Belongs to the ATPase inhibitor family.</text>
</comment>
<evidence type="ECO:0000256" key="3">
    <source>
        <dbReference type="ARBA" id="ARBA00022946"/>
    </source>
</evidence>
<dbReference type="Gene3D" id="1.20.5.500">
    <property type="entry name" value="Single helix bin"/>
    <property type="match status" value="1"/>
</dbReference>
<keyword evidence="11" id="KW-1185">Reference proteome</keyword>
<dbReference type="GO" id="GO:0042030">
    <property type="term" value="F:ATPase inhibitor activity"/>
    <property type="evidence" value="ECO:0007669"/>
    <property type="project" value="InterPro"/>
</dbReference>
<name>A0A3S3P0L8_9ACAR</name>
<dbReference type="EMBL" id="NCKU01002464">
    <property type="protein sequence ID" value="RWS09537.1"/>
    <property type="molecule type" value="Genomic_DNA"/>
</dbReference>
<keyword evidence="4 7" id="KW-0175">Coiled coil</keyword>
<feature type="coiled-coil region" evidence="7">
    <location>
        <begin position="43"/>
        <end position="84"/>
    </location>
</feature>
<evidence type="ECO:0000313" key="10">
    <source>
        <dbReference type="EMBL" id="RWS09537.1"/>
    </source>
</evidence>
<accession>A0A3S3P0L8</accession>
<evidence type="ECO:0000256" key="5">
    <source>
        <dbReference type="ARBA" id="ARBA00023128"/>
    </source>
</evidence>
<dbReference type="FunFam" id="1.20.5.500:FF:000007">
    <property type="entry name" value="ATPase inhibitor, putative"/>
    <property type="match status" value="1"/>
</dbReference>
<comment type="caution">
    <text evidence="10">The sequence shown here is derived from an EMBL/GenBank/DDBJ whole genome shotgun (WGS) entry which is preliminary data.</text>
</comment>
<feature type="region of interest" description="Disordered" evidence="8">
    <location>
        <begin position="1"/>
        <end position="31"/>
    </location>
</feature>
<dbReference type="GO" id="GO:0005739">
    <property type="term" value="C:mitochondrion"/>
    <property type="evidence" value="ECO:0007669"/>
    <property type="project" value="UniProtKB-SubCell"/>
</dbReference>
<keyword evidence="5" id="KW-0496">Mitochondrion</keyword>
<organism evidence="10 11">
    <name type="scientific">Dinothrombium tinctorium</name>
    <dbReference type="NCBI Taxonomy" id="1965070"/>
    <lineage>
        <taxon>Eukaryota</taxon>
        <taxon>Metazoa</taxon>
        <taxon>Ecdysozoa</taxon>
        <taxon>Arthropoda</taxon>
        <taxon>Chelicerata</taxon>
        <taxon>Arachnida</taxon>
        <taxon>Acari</taxon>
        <taxon>Acariformes</taxon>
        <taxon>Trombidiformes</taxon>
        <taxon>Prostigmata</taxon>
        <taxon>Anystina</taxon>
        <taxon>Parasitengona</taxon>
        <taxon>Trombidioidea</taxon>
        <taxon>Trombidiidae</taxon>
        <taxon>Dinothrombium</taxon>
    </lineage>
</organism>
<dbReference type="SUPFAM" id="SSF64602">
    <property type="entry name" value="F1 ATPase inhibitor, IF1, C-terminal domain"/>
    <property type="match status" value="1"/>
</dbReference>
<dbReference type="InterPro" id="IPR007648">
    <property type="entry name" value="ATPase_inhibitor_mt"/>
</dbReference>
<dbReference type="Proteomes" id="UP000285301">
    <property type="component" value="Unassembled WGS sequence"/>
</dbReference>
<feature type="compositionally biased region" description="Gly residues" evidence="8">
    <location>
        <begin position="7"/>
        <end position="17"/>
    </location>
</feature>
<dbReference type="STRING" id="1965070.A0A3S3P0L8"/>